<protein>
    <submittedName>
        <fullName evidence="3">SDR family oxidoreductase</fullName>
    </submittedName>
</protein>
<sequence>MKVLFIGGTGTISTAISKELIQMGTDLYILNRGSRNDTLGSRGVKYLTCDVYKEDEVRELIKELTFDVVADFIAFDTSALERDYRLFKNKTKQFIFISSASAYQKPLSNYKITEGTTLSNPFWEYSRNKIACEEFLFKMYRENGFPITVVRPSHTYDDRSIPLGVHGDRGSWQVAKRMLEGKKVIIHGDGSSLWTMTSSIDFAKAFIGLMGNSHSIGESVQITSDESLTWNQIYSSIADALGVELKPYYVPSDFLDAVGKYDFKGGLIGDKVNSVVFDNSKLKNLVPTFTPSIRFDQGIKRTVTNILNSPDLQVEDKEFDIWCDRVIQALEVAKEGLNHS</sequence>
<dbReference type="PANTHER" id="PTHR43000">
    <property type="entry name" value="DTDP-D-GLUCOSE 4,6-DEHYDRATASE-RELATED"/>
    <property type="match status" value="1"/>
</dbReference>
<dbReference type="KEGG" id="sper:EW093_02715"/>
<name>A0A5C1QA30_9SPIO</name>
<dbReference type="EMBL" id="CP035807">
    <property type="protein sequence ID" value="QEN03656.1"/>
    <property type="molecule type" value="Genomic_DNA"/>
</dbReference>
<dbReference type="InterPro" id="IPR001509">
    <property type="entry name" value="Epimerase_deHydtase"/>
</dbReference>
<dbReference type="Pfam" id="PF01370">
    <property type="entry name" value="Epimerase"/>
    <property type="match status" value="1"/>
</dbReference>
<gene>
    <name evidence="3" type="ORF">EW093_02715</name>
</gene>
<dbReference type="CDD" id="cd05265">
    <property type="entry name" value="SDR_a1"/>
    <property type="match status" value="1"/>
</dbReference>
<evidence type="ECO:0000313" key="3">
    <source>
        <dbReference type="EMBL" id="QEN03656.1"/>
    </source>
</evidence>
<dbReference type="Gene3D" id="3.40.50.720">
    <property type="entry name" value="NAD(P)-binding Rossmann-like Domain"/>
    <property type="match status" value="1"/>
</dbReference>
<dbReference type="OrthoDB" id="9776016at2"/>
<evidence type="ECO:0000256" key="1">
    <source>
        <dbReference type="ARBA" id="ARBA00007637"/>
    </source>
</evidence>
<dbReference type="Proteomes" id="UP000323824">
    <property type="component" value="Chromosome"/>
</dbReference>
<evidence type="ECO:0000259" key="2">
    <source>
        <dbReference type="Pfam" id="PF01370"/>
    </source>
</evidence>
<organism evidence="3 4">
    <name type="scientific">Thiospirochaeta perfilievii</name>
    <dbReference type="NCBI Taxonomy" id="252967"/>
    <lineage>
        <taxon>Bacteria</taxon>
        <taxon>Pseudomonadati</taxon>
        <taxon>Spirochaetota</taxon>
        <taxon>Spirochaetia</taxon>
        <taxon>Spirochaetales</taxon>
        <taxon>Spirochaetaceae</taxon>
        <taxon>Thiospirochaeta</taxon>
    </lineage>
</organism>
<accession>A0A5C1QA30</accession>
<feature type="domain" description="NAD-dependent epimerase/dehydratase" evidence="2">
    <location>
        <begin position="4"/>
        <end position="214"/>
    </location>
</feature>
<comment type="similarity">
    <text evidence="1">Belongs to the NAD(P)-dependent epimerase/dehydratase family.</text>
</comment>
<reference evidence="3 4" key="2">
    <citation type="submission" date="2019-09" db="EMBL/GenBank/DDBJ databases">
        <title>Complete Genome Sequence and Methylome Analysis of free living Spirochaetas.</title>
        <authorList>
            <person name="Leshcheva N."/>
            <person name="Mikheeva N."/>
        </authorList>
    </citation>
    <scope>NUCLEOTIDE SEQUENCE [LARGE SCALE GENOMIC DNA]</scope>
    <source>
        <strain evidence="3 4">P</strain>
    </source>
</reference>
<reference evidence="3 4" key="1">
    <citation type="submission" date="2019-02" db="EMBL/GenBank/DDBJ databases">
        <authorList>
            <person name="Fomenkov A."/>
            <person name="Dubinina G."/>
            <person name="Grabovich M."/>
            <person name="Vincze T."/>
            <person name="Roberts R.J."/>
        </authorList>
    </citation>
    <scope>NUCLEOTIDE SEQUENCE [LARGE SCALE GENOMIC DNA]</scope>
    <source>
        <strain evidence="3 4">P</strain>
    </source>
</reference>
<dbReference type="InterPro" id="IPR036291">
    <property type="entry name" value="NAD(P)-bd_dom_sf"/>
</dbReference>
<dbReference type="RefSeq" id="WP_149566914.1">
    <property type="nucleotide sequence ID" value="NZ_CP035807.1"/>
</dbReference>
<dbReference type="AlphaFoldDB" id="A0A5C1QA30"/>
<keyword evidence="4" id="KW-1185">Reference proteome</keyword>
<evidence type="ECO:0000313" key="4">
    <source>
        <dbReference type="Proteomes" id="UP000323824"/>
    </source>
</evidence>
<dbReference type="SUPFAM" id="SSF51735">
    <property type="entry name" value="NAD(P)-binding Rossmann-fold domains"/>
    <property type="match status" value="1"/>
</dbReference>
<proteinExistence type="inferred from homology"/>